<dbReference type="EMBL" id="JBEHCU010010866">
    <property type="protein sequence ID" value="KAL1377594.1"/>
    <property type="molecule type" value="Genomic_DNA"/>
</dbReference>
<sequence length="81" mass="9017">MAQLQNEDVGDKTASEDDDDHLGCTGTVPRRRSSQCFCLKYVAANIDEEGKLILTKKTTVGLELIFWDPSNECRLLLTGNK</sequence>
<name>A0ABD1CMI1_CULPP</name>
<evidence type="ECO:0000313" key="2">
    <source>
        <dbReference type="EMBL" id="KAL1377594.1"/>
    </source>
</evidence>
<evidence type="ECO:0000256" key="1">
    <source>
        <dbReference type="SAM" id="MobiDB-lite"/>
    </source>
</evidence>
<dbReference type="AlphaFoldDB" id="A0ABD1CMI1"/>
<organism evidence="2 3">
    <name type="scientific">Culex pipiens pipiens</name>
    <name type="common">Northern house mosquito</name>
    <dbReference type="NCBI Taxonomy" id="38569"/>
    <lineage>
        <taxon>Eukaryota</taxon>
        <taxon>Metazoa</taxon>
        <taxon>Ecdysozoa</taxon>
        <taxon>Arthropoda</taxon>
        <taxon>Hexapoda</taxon>
        <taxon>Insecta</taxon>
        <taxon>Pterygota</taxon>
        <taxon>Neoptera</taxon>
        <taxon>Endopterygota</taxon>
        <taxon>Diptera</taxon>
        <taxon>Nematocera</taxon>
        <taxon>Culicoidea</taxon>
        <taxon>Culicidae</taxon>
        <taxon>Culicinae</taxon>
        <taxon>Culicini</taxon>
        <taxon>Culex</taxon>
        <taxon>Culex</taxon>
    </lineage>
</organism>
<evidence type="ECO:0000313" key="3">
    <source>
        <dbReference type="Proteomes" id="UP001562425"/>
    </source>
</evidence>
<feature type="region of interest" description="Disordered" evidence="1">
    <location>
        <begin position="1"/>
        <end position="29"/>
    </location>
</feature>
<proteinExistence type="predicted"/>
<accession>A0ABD1CMI1</accession>
<protein>
    <submittedName>
        <fullName evidence="2">Uncharacterized protein</fullName>
    </submittedName>
</protein>
<keyword evidence="3" id="KW-1185">Reference proteome</keyword>
<gene>
    <name evidence="2" type="ORF">pipiens_016156</name>
</gene>
<comment type="caution">
    <text evidence="2">The sequence shown here is derived from an EMBL/GenBank/DDBJ whole genome shotgun (WGS) entry which is preliminary data.</text>
</comment>
<dbReference type="Proteomes" id="UP001562425">
    <property type="component" value="Unassembled WGS sequence"/>
</dbReference>
<reference evidence="2 3" key="1">
    <citation type="submission" date="2024-05" db="EMBL/GenBank/DDBJ databases">
        <title>Culex pipiens pipiens assembly and annotation.</title>
        <authorList>
            <person name="Alout H."/>
            <person name="Durand T."/>
        </authorList>
    </citation>
    <scope>NUCLEOTIDE SEQUENCE [LARGE SCALE GENOMIC DNA]</scope>
    <source>
        <strain evidence="2">HA-2024</strain>
        <tissue evidence="2">Whole body</tissue>
    </source>
</reference>